<evidence type="ECO:0000313" key="1">
    <source>
        <dbReference type="Proteomes" id="UP000887575"/>
    </source>
</evidence>
<name>A0AAF3E976_9BILA</name>
<sequence>MSPKSSVDKRKRMRQLPKATNFSPEELLVLFTELAARFDGYFPLRSPQTNAAPSRLQICGEIAAIITRKCGFERKDKQVLERIRLEINRLKGRLELEKAVQTDASLSYKLHPLPLYLVEIEPLFRQYNQLDERASSSCQINDSIDRYRHFNTFHEGSISVLDLFDGGSSTSFSSPISFEEELSNKRVQITTPNSFAKTFNSEKDVCSSCVSEETRDRMRICTTCLINLGVEINESNFEELLLRAYCANCAMDGHVDKGHRTEKIANYDKQYQVCQEINAKVSMLKDEITMIKGEYFEAFDAIQQFDQIMKLPFDDKHPCFQNSSKFLEYLDELTTMLKMKNEIDKKIQVFWQEFQHQLQDLKPSPNLNKL</sequence>
<reference evidence="2" key="1">
    <citation type="submission" date="2024-02" db="UniProtKB">
        <authorList>
            <consortium name="WormBaseParasite"/>
        </authorList>
    </citation>
    <scope>IDENTIFICATION</scope>
</reference>
<protein>
    <submittedName>
        <fullName evidence="2">Uncharacterized protein</fullName>
    </submittedName>
</protein>
<keyword evidence="1" id="KW-1185">Reference proteome</keyword>
<evidence type="ECO:0000313" key="2">
    <source>
        <dbReference type="WBParaSite" id="MBELARI_LOCUS10476"/>
    </source>
</evidence>
<accession>A0AAF3E976</accession>
<organism evidence="1 2">
    <name type="scientific">Mesorhabditis belari</name>
    <dbReference type="NCBI Taxonomy" id="2138241"/>
    <lineage>
        <taxon>Eukaryota</taxon>
        <taxon>Metazoa</taxon>
        <taxon>Ecdysozoa</taxon>
        <taxon>Nematoda</taxon>
        <taxon>Chromadorea</taxon>
        <taxon>Rhabditida</taxon>
        <taxon>Rhabditina</taxon>
        <taxon>Rhabditomorpha</taxon>
        <taxon>Rhabditoidea</taxon>
        <taxon>Rhabditidae</taxon>
        <taxon>Mesorhabditinae</taxon>
        <taxon>Mesorhabditis</taxon>
    </lineage>
</organism>
<proteinExistence type="predicted"/>
<dbReference type="WBParaSite" id="MBELARI_LOCUS10476">
    <property type="protein sequence ID" value="MBELARI_LOCUS10476"/>
    <property type="gene ID" value="MBELARI_LOCUS10476"/>
</dbReference>
<dbReference type="AlphaFoldDB" id="A0AAF3E976"/>
<dbReference type="Proteomes" id="UP000887575">
    <property type="component" value="Unassembled WGS sequence"/>
</dbReference>